<proteinExistence type="predicted"/>
<reference evidence="1 2" key="1">
    <citation type="journal article" date="2021" name="Sci. Rep.">
        <title>Chromosome anchoring in Senegalese sole (Solea senegalensis) reveals sex-associated markers and genome rearrangements in flatfish.</title>
        <authorList>
            <person name="Guerrero-Cozar I."/>
            <person name="Gomez-Garrido J."/>
            <person name="Berbel C."/>
            <person name="Martinez-Blanch J.F."/>
            <person name="Alioto T."/>
            <person name="Claros M.G."/>
            <person name="Gagnaire P.A."/>
            <person name="Manchado M."/>
        </authorList>
    </citation>
    <scope>NUCLEOTIDE SEQUENCE [LARGE SCALE GENOMIC DNA]</scope>
    <source>
        <strain evidence="1">Sse05_10M</strain>
    </source>
</reference>
<gene>
    <name evidence="1" type="ORF">JOB18_039896</name>
</gene>
<evidence type="ECO:0000313" key="2">
    <source>
        <dbReference type="Proteomes" id="UP000693946"/>
    </source>
</evidence>
<dbReference type="AlphaFoldDB" id="A0AAV6SNJ8"/>
<dbReference type="EMBL" id="JAGKHQ010000004">
    <property type="protein sequence ID" value="KAG7518647.1"/>
    <property type="molecule type" value="Genomic_DNA"/>
</dbReference>
<comment type="caution">
    <text evidence="1">The sequence shown here is derived from an EMBL/GenBank/DDBJ whole genome shotgun (WGS) entry which is preliminary data.</text>
</comment>
<organism evidence="1 2">
    <name type="scientific">Solea senegalensis</name>
    <name type="common">Senegalese sole</name>
    <dbReference type="NCBI Taxonomy" id="28829"/>
    <lineage>
        <taxon>Eukaryota</taxon>
        <taxon>Metazoa</taxon>
        <taxon>Chordata</taxon>
        <taxon>Craniata</taxon>
        <taxon>Vertebrata</taxon>
        <taxon>Euteleostomi</taxon>
        <taxon>Actinopterygii</taxon>
        <taxon>Neopterygii</taxon>
        <taxon>Teleostei</taxon>
        <taxon>Neoteleostei</taxon>
        <taxon>Acanthomorphata</taxon>
        <taxon>Carangaria</taxon>
        <taxon>Pleuronectiformes</taxon>
        <taxon>Pleuronectoidei</taxon>
        <taxon>Soleidae</taxon>
        <taxon>Solea</taxon>
    </lineage>
</organism>
<accession>A0AAV6SNJ8</accession>
<name>A0AAV6SNJ8_SOLSE</name>
<protein>
    <submittedName>
        <fullName evidence="1">Uncharacterized protein</fullName>
    </submittedName>
</protein>
<dbReference type="Proteomes" id="UP000693946">
    <property type="component" value="Linkage Group LG12"/>
</dbReference>
<sequence>MLTIYLLDQKADTDKTSRFKGWRQVTVGDWLEILEYSSRFAAEVVWQLTSSRPPPAAAAAAAAAAHCSFVTGFTVMSFTASAVSVQTSPLSSRRTVAMHQIPHTHLRCET</sequence>
<keyword evidence="2" id="KW-1185">Reference proteome</keyword>
<evidence type="ECO:0000313" key="1">
    <source>
        <dbReference type="EMBL" id="KAG7518647.1"/>
    </source>
</evidence>